<dbReference type="EMBL" id="JAPHNL010000281">
    <property type="protein sequence ID" value="MCX3062735.1"/>
    <property type="molecule type" value="Genomic_DNA"/>
</dbReference>
<dbReference type="PANTHER" id="PTHR36439:SF1">
    <property type="entry name" value="DUF1697 DOMAIN-CONTAINING PROTEIN"/>
    <property type="match status" value="1"/>
</dbReference>
<gene>
    <name evidence="1" type="ORF">OFY01_23850</name>
</gene>
<evidence type="ECO:0000313" key="2">
    <source>
        <dbReference type="Proteomes" id="UP001163064"/>
    </source>
</evidence>
<comment type="caution">
    <text evidence="1">The sequence shown here is derived from an EMBL/GenBank/DDBJ whole genome shotgun (WGS) entry which is preliminary data.</text>
</comment>
<dbReference type="Pfam" id="PF08002">
    <property type="entry name" value="DUF1697"/>
    <property type="match status" value="1"/>
</dbReference>
<dbReference type="Proteomes" id="UP001163064">
    <property type="component" value="Unassembled WGS sequence"/>
</dbReference>
<dbReference type="InterPro" id="IPR012545">
    <property type="entry name" value="DUF1697"/>
</dbReference>
<proteinExistence type="predicted"/>
<evidence type="ECO:0000313" key="1">
    <source>
        <dbReference type="EMBL" id="MCX3062735.1"/>
    </source>
</evidence>
<dbReference type="Gene3D" id="3.30.70.1280">
    <property type="entry name" value="SP0830-like domains"/>
    <property type="match status" value="1"/>
</dbReference>
<keyword evidence="2" id="KW-1185">Reference proteome</keyword>
<name>A0ABT3U092_9ACTN</name>
<accession>A0ABT3U092</accession>
<protein>
    <submittedName>
        <fullName evidence="1">DUF1697 domain-containing protein</fullName>
    </submittedName>
</protein>
<sequence length="193" mass="20935">MSGHTTTKRYAALLRGINVGGSRKLPMARLRPLLEDLGLTDVRTYLQSGNATFAADHGDEPSLADDIAAAVADEFGFAVDVLVREHAYLAAVMHDCPFPAAELEGRQLHVTYFSEQVSPDRFAAIDLPAYAPEEFRLGDRALYLYAPDGLGRSKLAEQLSRPAVTKGIVATSRNWNTVVKLVDMTTEPGSDDG</sequence>
<dbReference type="RefSeq" id="WP_266603175.1">
    <property type="nucleotide sequence ID" value="NZ_JAPHNL010000281.1"/>
</dbReference>
<dbReference type="PIRSF" id="PIRSF008502">
    <property type="entry name" value="UCP008502"/>
    <property type="match status" value="1"/>
</dbReference>
<dbReference type="PANTHER" id="PTHR36439">
    <property type="entry name" value="BLL4334 PROTEIN"/>
    <property type="match status" value="1"/>
</dbReference>
<reference evidence="1" key="1">
    <citation type="submission" date="2022-10" db="EMBL/GenBank/DDBJ databases">
        <title>Streptomyces beihaiensis sp. nov., a chitin degrading actinobacterium, isolated from shrimp pond soil.</title>
        <authorList>
            <person name="Xie J."/>
            <person name="Shen N."/>
        </authorList>
    </citation>
    <scope>NUCLEOTIDE SEQUENCE</scope>
    <source>
        <strain evidence="1">GXMU-J5</strain>
    </source>
</reference>
<organism evidence="1 2">
    <name type="scientific">Streptomyces beihaiensis</name>
    <dbReference type="NCBI Taxonomy" id="2984495"/>
    <lineage>
        <taxon>Bacteria</taxon>
        <taxon>Bacillati</taxon>
        <taxon>Actinomycetota</taxon>
        <taxon>Actinomycetes</taxon>
        <taxon>Kitasatosporales</taxon>
        <taxon>Streptomycetaceae</taxon>
        <taxon>Streptomyces</taxon>
    </lineage>
</organism>
<dbReference type="SUPFAM" id="SSF160379">
    <property type="entry name" value="SP0830-like"/>
    <property type="match status" value="1"/>
</dbReference>